<dbReference type="SUPFAM" id="SSF53474">
    <property type="entry name" value="alpha/beta-Hydrolases"/>
    <property type="match status" value="1"/>
</dbReference>
<dbReference type="PANTHER" id="PTHR36837:SF5">
    <property type="entry name" value="POLY-3-HYDROXYBUTYRATE SYNTHASE"/>
    <property type="match status" value="1"/>
</dbReference>
<keyword evidence="4" id="KW-0012">Acyltransferase</keyword>
<reference evidence="6" key="1">
    <citation type="submission" date="2015-10" db="EMBL/GenBank/DDBJ databases">
        <authorList>
            <person name="Gilbert D.G."/>
        </authorList>
    </citation>
    <scope>NUCLEOTIDE SEQUENCE</scope>
</reference>
<dbReference type="EMBL" id="CZQC01000064">
    <property type="protein sequence ID" value="CUS42253.1"/>
    <property type="molecule type" value="Genomic_DNA"/>
</dbReference>
<dbReference type="InterPro" id="IPR010941">
    <property type="entry name" value="PhaC_N"/>
</dbReference>
<dbReference type="InterPro" id="IPR010963">
    <property type="entry name" value="PHA_synth_I"/>
</dbReference>
<dbReference type="NCBIfam" id="TIGR01838">
    <property type="entry name" value="PHA_synth_I"/>
    <property type="match status" value="1"/>
</dbReference>
<evidence type="ECO:0000256" key="3">
    <source>
        <dbReference type="ARBA" id="ARBA00022679"/>
    </source>
</evidence>
<dbReference type="InterPro" id="IPR051321">
    <property type="entry name" value="PHA/PHB_synthase"/>
</dbReference>
<evidence type="ECO:0000256" key="4">
    <source>
        <dbReference type="ARBA" id="ARBA00023315"/>
    </source>
</evidence>
<accession>A0A160TE81</accession>
<keyword evidence="3" id="KW-0808">Transferase</keyword>
<dbReference type="PANTHER" id="PTHR36837">
    <property type="entry name" value="POLY(3-HYDROXYALKANOATE) POLYMERASE SUBUNIT PHAC"/>
    <property type="match status" value="1"/>
</dbReference>
<dbReference type="Gene3D" id="3.40.50.1820">
    <property type="entry name" value="alpha/beta hydrolase"/>
    <property type="match status" value="1"/>
</dbReference>
<gene>
    <name evidence="6" type="ORF">MGWOODY_Tha594</name>
</gene>
<dbReference type="GO" id="GO:0016746">
    <property type="term" value="F:acyltransferase activity"/>
    <property type="evidence" value="ECO:0007669"/>
    <property type="project" value="UniProtKB-KW"/>
</dbReference>
<evidence type="ECO:0000259" key="5">
    <source>
        <dbReference type="Pfam" id="PF07167"/>
    </source>
</evidence>
<evidence type="ECO:0000313" key="6">
    <source>
        <dbReference type="EMBL" id="CUS42253.1"/>
    </source>
</evidence>
<organism evidence="6">
    <name type="scientific">hydrothermal vent metagenome</name>
    <dbReference type="NCBI Taxonomy" id="652676"/>
    <lineage>
        <taxon>unclassified sequences</taxon>
        <taxon>metagenomes</taxon>
        <taxon>ecological metagenomes</taxon>
    </lineage>
</organism>
<comment type="subcellular location">
    <subcellularLocation>
        <location evidence="1">Cytoplasm</location>
    </subcellularLocation>
</comment>
<dbReference type="InterPro" id="IPR029058">
    <property type="entry name" value="AB_hydrolase_fold"/>
</dbReference>
<dbReference type="GO" id="GO:0042619">
    <property type="term" value="P:poly-hydroxybutyrate biosynthetic process"/>
    <property type="evidence" value="ECO:0007669"/>
    <property type="project" value="InterPro"/>
</dbReference>
<dbReference type="Pfam" id="PF07167">
    <property type="entry name" value="PhaC_N"/>
    <property type="match status" value="1"/>
</dbReference>
<protein>
    <submittedName>
        <fullName evidence="6">Polyhydroxyalkanoic acid synthase</fullName>
    </submittedName>
</protein>
<evidence type="ECO:0000256" key="1">
    <source>
        <dbReference type="ARBA" id="ARBA00004496"/>
    </source>
</evidence>
<feature type="domain" description="Poly-beta-hydroxybutyrate polymerase N-terminal" evidence="5">
    <location>
        <begin position="106"/>
        <end position="278"/>
    </location>
</feature>
<dbReference type="AlphaFoldDB" id="A0A160TE81"/>
<keyword evidence="2" id="KW-0963">Cytoplasm</keyword>
<name>A0A160TE81_9ZZZZ</name>
<dbReference type="GO" id="GO:0005737">
    <property type="term" value="C:cytoplasm"/>
    <property type="evidence" value="ECO:0007669"/>
    <property type="project" value="UniProtKB-SubCell"/>
</dbReference>
<evidence type="ECO:0000256" key="2">
    <source>
        <dbReference type="ARBA" id="ARBA00022490"/>
    </source>
</evidence>
<proteinExistence type="predicted"/>
<sequence length="605" mass="67322">MSVSADKLETAVGDILEMTAKATEQGSKLWEKLINQPTTADDPAACVLNDFSEAFRELGEAMMAHPGKIVADQMEVLKKQQELYQHTVLRFLGKDVGPVVEPEKGDKRFASEQWSENPLFDYIKQLYLLQGNGLMKMVKDTDGISDHSRKKVEYLMRQYVNALAPSNFAGLNPDVINKTLETGGANLVAGIEQLTEDLEASAQGSLNVTMTDTSAFQVGRNVATTPGKVIHQNDMMQLIQYEPTTKTVFKRPLLVIPPFINKYYIMDLRADNSLIKWLVDQGHTVFVISWVNPGPSLRNKGFDNYMLEGPVEALDVIETITGEKEFNAIGYCLGGTLLSATLAYLKKKRREPIKSATFLATLIDFSQPGEIGVFINETAIAGIEKQMNMLGYYDGRQMAFSFNLLRENDLFWSFFISNYLKGQRPAAFDLLYWNSDSTNLPATMHSYYLRNMYLNNRLVEKNALELDGVKIDLSAVKIPTYFLSASQDHIALWQATYKGAQAIGGKPRFVLGGSGHIAGVINPPAANKYGYWTNDAGALPEQADDWFKAAESHSGSWWVDWQEWIQTQGGTEAVEPRFPGKGPVAAIEDAPGSYVKQRIVDVLGK</sequence>